<dbReference type="PANTHER" id="PTHR42718">
    <property type="entry name" value="MAJOR FACILITATOR SUPERFAMILY MULTIDRUG TRANSPORTER MFSC"/>
    <property type="match status" value="1"/>
</dbReference>
<feature type="transmembrane region" description="Helical" evidence="6">
    <location>
        <begin position="223"/>
        <end position="243"/>
    </location>
</feature>
<dbReference type="InterPro" id="IPR036259">
    <property type="entry name" value="MFS_trans_sf"/>
</dbReference>
<dbReference type="RefSeq" id="WP_203932810.1">
    <property type="nucleotide sequence ID" value="NZ_BOPH01000108.1"/>
</dbReference>
<dbReference type="AlphaFoldDB" id="A0A8J4A1B2"/>
<dbReference type="Gene3D" id="1.20.1250.20">
    <property type="entry name" value="MFS general substrate transporter like domains"/>
    <property type="match status" value="1"/>
</dbReference>
<protein>
    <submittedName>
        <fullName evidence="8">MFS transporter</fullName>
    </submittedName>
</protein>
<feature type="transmembrane region" description="Helical" evidence="6">
    <location>
        <begin position="433"/>
        <end position="454"/>
    </location>
</feature>
<dbReference type="GO" id="GO:0022857">
    <property type="term" value="F:transmembrane transporter activity"/>
    <property type="evidence" value="ECO:0007669"/>
    <property type="project" value="InterPro"/>
</dbReference>
<evidence type="ECO:0000256" key="3">
    <source>
        <dbReference type="ARBA" id="ARBA00022692"/>
    </source>
</evidence>
<name>A0A8J4A1B2_9ACTN</name>
<feature type="transmembrane region" description="Helical" evidence="6">
    <location>
        <begin position="12"/>
        <end position="34"/>
    </location>
</feature>
<feature type="domain" description="Major facilitator superfamily (MFS) profile" evidence="7">
    <location>
        <begin position="12"/>
        <end position="458"/>
    </location>
</feature>
<comment type="subcellular location">
    <subcellularLocation>
        <location evidence="1">Cell membrane</location>
        <topology evidence="1">Multi-pass membrane protein</topology>
    </subcellularLocation>
</comment>
<accession>A0A8J4A1B2</accession>
<evidence type="ECO:0000313" key="9">
    <source>
        <dbReference type="Proteomes" id="UP000635606"/>
    </source>
</evidence>
<feature type="transmembrane region" description="Helical" evidence="6">
    <location>
        <begin position="164"/>
        <end position="187"/>
    </location>
</feature>
<keyword evidence="9" id="KW-1185">Reference proteome</keyword>
<dbReference type="SUPFAM" id="SSF103473">
    <property type="entry name" value="MFS general substrate transporter"/>
    <property type="match status" value="1"/>
</dbReference>
<organism evidence="8 9">
    <name type="scientific">Virgisporangium ochraceum</name>
    <dbReference type="NCBI Taxonomy" id="65505"/>
    <lineage>
        <taxon>Bacteria</taxon>
        <taxon>Bacillati</taxon>
        <taxon>Actinomycetota</taxon>
        <taxon>Actinomycetes</taxon>
        <taxon>Micromonosporales</taxon>
        <taxon>Micromonosporaceae</taxon>
        <taxon>Virgisporangium</taxon>
    </lineage>
</organism>
<dbReference type="GO" id="GO:0005886">
    <property type="term" value="C:plasma membrane"/>
    <property type="evidence" value="ECO:0007669"/>
    <property type="project" value="UniProtKB-SubCell"/>
</dbReference>
<feature type="transmembrane region" description="Helical" evidence="6">
    <location>
        <begin position="403"/>
        <end position="421"/>
    </location>
</feature>
<feature type="transmembrane region" description="Helical" evidence="6">
    <location>
        <begin position="199"/>
        <end position="217"/>
    </location>
</feature>
<keyword evidence="5 6" id="KW-0472">Membrane</keyword>
<feature type="transmembrane region" description="Helical" evidence="6">
    <location>
        <begin position="78"/>
        <end position="97"/>
    </location>
</feature>
<dbReference type="PANTHER" id="PTHR42718:SF9">
    <property type="entry name" value="MAJOR FACILITATOR SUPERFAMILY MULTIDRUG TRANSPORTER MFSC"/>
    <property type="match status" value="1"/>
</dbReference>
<evidence type="ECO:0000259" key="7">
    <source>
        <dbReference type="PROSITE" id="PS50850"/>
    </source>
</evidence>
<feature type="transmembrane region" description="Helical" evidence="6">
    <location>
        <begin position="263"/>
        <end position="279"/>
    </location>
</feature>
<evidence type="ECO:0000256" key="2">
    <source>
        <dbReference type="ARBA" id="ARBA00022448"/>
    </source>
</evidence>
<feature type="transmembrane region" description="Helical" evidence="6">
    <location>
        <begin position="135"/>
        <end position="152"/>
    </location>
</feature>
<dbReference type="EMBL" id="BOPH01000108">
    <property type="protein sequence ID" value="GIJ72978.1"/>
    <property type="molecule type" value="Genomic_DNA"/>
</dbReference>
<feature type="transmembrane region" description="Helical" evidence="6">
    <location>
        <begin position="299"/>
        <end position="319"/>
    </location>
</feature>
<feature type="transmembrane region" description="Helical" evidence="6">
    <location>
        <begin position="46"/>
        <end position="66"/>
    </location>
</feature>
<dbReference type="InterPro" id="IPR011701">
    <property type="entry name" value="MFS"/>
</dbReference>
<gene>
    <name evidence="8" type="ORF">Voc01_078950</name>
</gene>
<evidence type="ECO:0000256" key="1">
    <source>
        <dbReference type="ARBA" id="ARBA00004651"/>
    </source>
</evidence>
<keyword evidence="3 6" id="KW-0812">Transmembrane</keyword>
<proteinExistence type="predicted"/>
<dbReference type="Proteomes" id="UP000635606">
    <property type="component" value="Unassembled WGS sequence"/>
</dbReference>
<sequence>MRYAPTTRTGAGVRLLVLVEVTSGFLQYGLVPLLPRIGDRLDVSDAALSWVMAVHLLAGAACVPVLGRLGDRHGHRRLLRVSVVLVAAGTLLVALAPTFGLLLLGRVLQGPIAALLPLEIALVRGALPVASARRAVSLLVGGLTFGALLGAVTTAAVEAVTGELWLALLVPAAMTLGCVVLCLLGVPESVPLPGVRMDWPGAALLAAATVGLLVGLSTVDSNAAVALVGAAAGVALLAVFGAVELRTGDPLVDLRGLTDRRVLPYYGASALFGVVYFGTQAPQSAFLAADPGTDGYGFALSPIAISLVLLPAIGCSIVASLSSARLARRVGYRACVVAAFAVLAAGFAAMVAARGSLPALCLTVAVIGSGVGLALGTLPTVIVESAPPERSGIATALYNNTKMVGGAVAGGAFAALTAWRTPAGTDVPDESSFLAIWVVAALGAACAALAAARVPAVRTGSAARLSPAATR</sequence>
<feature type="transmembrane region" description="Helical" evidence="6">
    <location>
        <begin position="357"/>
        <end position="382"/>
    </location>
</feature>
<evidence type="ECO:0000256" key="5">
    <source>
        <dbReference type="ARBA" id="ARBA00023136"/>
    </source>
</evidence>
<evidence type="ECO:0000313" key="8">
    <source>
        <dbReference type="EMBL" id="GIJ72978.1"/>
    </source>
</evidence>
<evidence type="ECO:0000256" key="6">
    <source>
        <dbReference type="SAM" id="Phobius"/>
    </source>
</evidence>
<reference evidence="8" key="1">
    <citation type="submission" date="2021-01" db="EMBL/GenBank/DDBJ databases">
        <title>Whole genome shotgun sequence of Virgisporangium ochraceum NBRC 16418.</title>
        <authorList>
            <person name="Komaki H."/>
            <person name="Tamura T."/>
        </authorList>
    </citation>
    <scope>NUCLEOTIDE SEQUENCE</scope>
    <source>
        <strain evidence="8">NBRC 16418</strain>
    </source>
</reference>
<dbReference type="Pfam" id="PF07690">
    <property type="entry name" value="MFS_1"/>
    <property type="match status" value="1"/>
</dbReference>
<keyword evidence="4 6" id="KW-1133">Transmembrane helix</keyword>
<comment type="caution">
    <text evidence="8">The sequence shown here is derived from an EMBL/GenBank/DDBJ whole genome shotgun (WGS) entry which is preliminary data.</text>
</comment>
<keyword evidence="2" id="KW-0813">Transport</keyword>
<dbReference type="PROSITE" id="PS50850">
    <property type="entry name" value="MFS"/>
    <property type="match status" value="1"/>
</dbReference>
<dbReference type="InterPro" id="IPR020846">
    <property type="entry name" value="MFS_dom"/>
</dbReference>
<feature type="transmembrane region" description="Helical" evidence="6">
    <location>
        <begin position="103"/>
        <end position="123"/>
    </location>
</feature>
<evidence type="ECO:0000256" key="4">
    <source>
        <dbReference type="ARBA" id="ARBA00022989"/>
    </source>
</evidence>
<feature type="transmembrane region" description="Helical" evidence="6">
    <location>
        <begin position="331"/>
        <end position="351"/>
    </location>
</feature>